<protein>
    <recommendedName>
        <fullName evidence="4">Tat pathway signal sequence domain protein</fullName>
    </recommendedName>
</protein>
<keyword evidence="1" id="KW-0472">Membrane</keyword>
<evidence type="ECO:0000313" key="3">
    <source>
        <dbReference type="Proteomes" id="UP001500418"/>
    </source>
</evidence>
<evidence type="ECO:0008006" key="4">
    <source>
        <dbReference type="Google" id="ProtNLM"/>
    </source>
</evidence>
<name>A0ABP4AM73_9ACTN</name>
<sequence length="209" mass="21783">MRIVVLAGVTVAATRAALALPARGEAPTATGGLPRRTATLVRRRPLVLAGAAAVTAPAIAVPFVVMSLGGEDGDKATPAPGRTATAAGFIGDPRTADPCALLNATVFHRYDEARLDRDYRNFNRGDVLLKERSEEVVDVRVELDADSLPEDEGPGSCRVEVVHRDYTGLDRVKGTERVAPVLKGAGRKGRPCELATDLAGSAAAALPPA</sequence>
<feature type="transmembrane region" description="Helical" evidence="1">
    <location>
        <begin position="45"/>
        <end position="65"/>
    </location>
</feature>
<keyword evidence="1" id="KW-0812">Transmembrane</keyword>
<accession>A0ABP4AM73</accession>
<organism evidence="2 3">
    <name type="scientific">Streptomyces rhizosphaericus</name>
    <dbReference type="NCBI Taxonomy" id="114699"/>
    <lineage>
        <taxon>Bacteria</taxon>
        <taxon>Bacillati</taxon>
        <taxon>Actinomycetota</taxon>
        <taxon>Actinomycetes</taxon>
        <taxon>Kitasatosporales</taxon>
        <taxon>Streptomycetaceae</taxon>
        <taxon>Streptomyces</taxon>
        <taxon>Streptomyces violaceusniger group</taxon>
    </lineage>
</organism>
<dbReference type="Proteomes" id="UP001500418">
    <property type="component" value="Unassembled WGS sequence"/>
</dbReference>
<keyword evidence="3" id="KW-1185">Reference proteome</keyword>
<dbReference type="EMBL" id="BAAAID010000031">
    <property type="protein sequence ID" value="GAA0936984.1"/>
    <property type="molecule type" value="Genomic_DNA"/>
</dbReference>
<comment type="caution">
    <text evidence="2">The sequence shown here is derived from an EMBL/GenBank/DDBJ whole genome shotgun (WGS) entry which is preliminary data.</text>
</comment>
<evidence type="ECO:0000256" key="1">
    <source>
        <dbReference type="SAM" id="Phobius"/>
    </source>
</evidence>
<gene>
    <name evidence="2" type="ORF">GCM10009575_048500</name>
</gene>
<proteinExistence type="predicted"/>
<reference evidence="3" key="1">
    <citation type="journal article" date="2019" name="Int. J. Syst. Evol. Microbiol.">
        <title>The Global Catalogue of Microorganisms (GCM) 10K type strain sequencing project: providing services to taxonomists for standard genome sequencing and annotation.</title>
        <authorList>
            <consortium name="The Broad Institute Genomics Platform"/>
            <consortium name="The Broad Institute Genome Sequencing Center for Infectious Disease"/>
            <person name="Wu L."/>
            <person name="Ma J."/>
        </authorList>
    </citation>
    <scope>NUCLEOTIDE SEQUENCE [LARGE SCALE GENOMIC DNA]</scope>
    <source>
        <strain evidence="3">JCM 11444</strain>
    </source>
</reference>
<keyword evidence="1" id="KW-1133">Transmembrane helix</keyword>
<evidence type="ECO:0000313" key="2">
    <source>
        <dbReference type="EMBL" id="GAA0936984.1"/>
    </source>
</evidence>